<proteinExistence type="predicted"/>
<evidence type="ECO:0000313" key="1">
    <source>
        <dbReference type="EMBL" id="RFU17328.1"/>
    </source>
</evidence>
<evidence type="ECO:0008006" key="3">
    <source>
        <dbReference type="Google" id="ProtNLM"/>
    </source>
</evidence>
<dbReference type="InterPro" id="IPR019734">
    <property type="entry name" value="TPR_rpt"/>
</dbReference>
<dbReference type="AlphaFoldDB" id="A0A372IR13"/>
<accession>A0A372IR13</accession>
<dbReference type="Gene3D" id="1.25.40.10">
    <property type="entry name" value="Tetratricopeptide repeat domain"/>
    <property type="match status" value="1"/>
</dbReference>
<organism evidence="1 2">
    <name type="scientific">Paracidobacterium acidisoli</name>
    <dbReference type="NCBI Taxonomy" id="2303751"/>
    <lineage>
        <taxon>Bacteria</taxon>
        <taxon>Pseudomonadati</taxon>
        <taxon>Acidobacteriota</taxon>
        <taxon>Terriglobia</taxon>
        <taxon>Terriglobales</taxon>
        <taxon>Acidobacteriaceae</taxon>
        <taxon>Paracidobacterium</taxon>
    </lineage>
</organism>
<comment type="caution">
    <text evidence="1">The sequence shown here is derived from an EMBL/GenBank/DDBJ whole genome shotgun (WGS) entry which is preliminary data.</text>
</comment>
<name>A0A372IR13_9BACT</name>
<keyword evidence="2" id="KW-1185">Reference proteome</keyword>
<dbReference type="EMBL" id="QVQT01000002">
    <property type="protein sequence ID" value="RFU17328.1"/>
    <property type="molecule type" value="Genomic_DNA"/>
</dbReference>
<dbReference type="InterPro" id="IPR011990">
    <property type="entry name" value="TPR-like_helical_dom_sf"/>
</dbReference>
<sequence>MVTPQTLFAGQESAPPSLSGLAGGYIKRGDDALSNKDYDKARQYYQLALNPGFHATQDQIDYATKKKQEAENLQREANLTPAEKSLDAGKDAYRKGNLAQAKTSLLQVQSGTDQYEDAQQYLFKINLYEKAQGLEAQSPKVAIDIYDQLIADPSFPLNAQVKARIGELQTTAAKAAVPARSVSVVKDPKALLAEAHALQDKGDLTKAKAVFQEALGIDAKNAEALAGLKAIDDALRANADLQLKEGIKEFLTCDYRGAEDSLKQYLDSGAGHAGAAHFFLGAAETAETLQGQTDQRLRTDAGKQFSQAKSLGYRPVPGSVSPRILNVWKGSV</sequence>
<dbReference type="Proteomes" id="UP000264702">
    <property type="component" value="Unassembled WGS sequence"/>
</dbReference>
<dbReference type="SMART" id="SM00028">
    <property type="entry name" value="TPR"/>
    <property type="match status" value="2"/>
</dbReference>
<gene>
    <name evidence="1" type="ORF">D0Y96_03970</name>
</gene>
<dbReference type="SUPFAM" id="SSF48452">
    <property type="entry name" value="TPR-like"/>
    <property type="match status" value="1"/>
</dbReference>
<reference evidence="1 2" key="1">
    <citation type="submission" date="2018-08" db="EMBL/GenBank/DDBJ databases">
        <title>Acidipila sp. 4G-K13, an acidobacterium isolated from forest soil.</title>
        <authorList>
            <person name="Gao Z.-H."/>
            <person name="Qiu L.-H."/>
        </authorList>
    </citation>
    <scope>NUCLEOTIDE SEQUENCE [LARGE SCALE GENOMIC DNA]</scope>
    <source>
        <strain evidence="1 2">4G-K13</strain>
    </source>
</reference>
<protein>
    <recommendedName>
        <fullName evidence="3">Tetratricopeptide repeat protein</fullName>
    </recommendedName>
</protein>
<evidence type="ECO:0000313" key="2">
    <source>
        <dbReference type="Proteomes" id="UP000264702"/>
    </source>
</evidence>